<dbReference type="AlphaFoldDB" id="A0A420XPI7"/>
<sequence length="263" mass="27493">MTVQRALPAATRLPWTLLPAAAVVLLQVAYPLTPEGTAQDRLTVATVCVFFAAVLADAAVQRGARWAATYAATTLAVGLGAEAVGVATGYPFGDYSYAGSLGPKLLDVPLVIPLAWAMFAYPALVVGRRVGTTRAGRVGAATLALASWDLFLDPQMVDAGHWTWVHPDPALPGVPGIPVTNVAGWLLVAAVLMALLDRLLPDARRTHGPVDELVPAVLFLWTWVGSTLAAAAFFGRPSVALVGGVVMGLVAVPFVRSLVRDAR</sequence>
<feature type="transmembrane region" description="Helical" evidence="1">
    <location>
        <begin position="42"/>
        <end position="60"/>
    </location>
</feature>
<dbReference type="Pfam" id="PF04240">
    <property type="entry name" value="Caroten_synth"/>
    <property type="match status" value="1"/>
</dbReference>
<keyword evidence="1" id="KW-0472">Membrane</keyword>
<name>A0A420XPI7_9ACTN</name>
<dbReference type="RefSeq" id="WP_231121771.1">
    <property type="nucleotide sequence ID" value="NZ_RBWV01000012.1"/>
</dbReference>
<feature type="transmembrane region" description="Helical" evidence="1">
    <location>
        <begin position="240"/>
        <end position="259"/>
    </location>
</feature>
<dbReference type="InParanoid" id="A0A420XPI7"/>
<keyword evidence="3" id="KW-1185">Reference proteome</keyword>
<reference evidence="2 3" key="1">
    <citation type="submission" date="2018-10" db="EMBL/GenBank/DDBJ databases">
        <title>Genomic Encyclopedia of Archaeal and Bacterial Type Strains, Phase II (KMG-II): from individual species to whole genera.</title>
        <authorList>
            <person name="Goeker M."/>
        </authorList>
    </citation>
    <scope>NUCLEOTIDE SEQUENCE [LARGE SCALE GENOMIC DNA]</scope>
    <source>
        <strain evidence="2 3">RP-AC37</strain>
    </source>
</reference>
<accession>A0A420XPI7</accession>
<dbReference type="PANTHER" id="PTHR39419">
    <property type="entry name" value="SLL0814 PROTEIN"/>
    <property type="match status" value="1"/>
</dbReference>
<evidence type="ECO:0000313" key="2">
    <source>
        <dbReference type="EMBL" id="RKS74094.1"/>
    </source>
</evidence>
<feature type="transmembrane region" description="Helical" evidence="1">
    <location>
        <begin position="67"/>
        <end position="88"/>
    </location>
</feature>
<evidence type="ECO:0000313" key="3">
    <source>
        <dbReference type="Proteomes" id="UP000281955"/>
    </source>
</evidence>
<evidence type="ECO:0000256" key="1">
    <source>
        <dbReference type="SAM" id="Phobius"/>
    </source>
</evidence>
<comment type="caution">
    <text evidence="2">The sequence shown here is derived from an EMBL/GenBank/DDBJ whole genome shotgun (WGS) entry which is preliminary data.</text>
</comment>
<gene>
    <name evidence="2" type="ORF">CLV35_2594</name>
</gene>
<keyword evidence="1" id="KW-0812">Transmembrane</keyword>
<feature type="transmembrane region" description="Helical" evidence="1">
    <location>
        <begin position="138"/>
        <end position="157"/>
    </location>
</feature>
<dbReference type="Proteomes" id="UP000281955">
    <property type="component" value="Unassembled WGS sequence"/>
</dbReference>
<dbReference type="PANTHER" id="PTHR39419:SF1">
    <property type="entry name" value="SLL0814 PROTEIN"/>
    <property type="match status" value="1"/>
</dbReference>
<protein>
    <submittedName>
        <fullName evidence="2">Putative membrane protein</fullName>
    </submittedName>
</protein>
<proteinExistence type="predicted"/>
<dbReference type="EMBL" id="RBWV01000012">
    <property type="protein sequence ID" value="RKS74094.1"/>
    <property type="molecule type" value="Genomic_DNA"/>
</dbReference>
<organism evidence="2 3">
    <name type="scientific">Motilibacter peucedani</name>
    <dbReference type="NCBI Taxonomy" id="598650"/>
    <lineage>
        <taxon>Bacteria</taxon>
        <taxon>Bacillati</taxon>
        <taxon>Actinomycetota</taxon>
        <taxon>Actinomycetes</taxon>
        <taxon>Motilibacterales</taxon>
        <taxon>Motilibacteraceae</taxon>
        <taxon>Motilibacter</taxon>
    </lineage>
</organism>
<keyword evidence="1" id="KW-1133">Transmembrane helix</keyword>
<feature type="transmembrane region" description="Helical" evidence="1">
    <location>
        <begin position="177"/>
        <end position="196"/>
    </location>
</feature>
<feature type="transmembrane region" description="Helical" evidence="1">
    <location>
        <begin position="216"/>
        <end position="234"/>
    </location>
</feature>
<feature type="transmembrane region" description="Helical" evidence="1">
    <location>
        <begin position="108"/>
        <end position="126"/>
    </location>
</feature>
<dbReference type="InterPro" id="IPR007354">
    <property type="entry name" value="CruF-like"/>
</dbReference>
<feature type="transmembrane region" description="Helical" evidence="1">
    <location>
        <begin position="12"/>
        <end position="30"/>
    </location>
</feature>